<keyword evidence="12" id="KW-1185">Reference proteome</keyword>
<evidence type="ECO:0000256" key="4">
    <source>
        <dbReference type="ARBA" id="ARBA00022723"/>
    </source>
</evidence>
<dbReference type="KEGG" id="htl:HPTL_1377"/>
<comment type="catalytic activity">
    <reaction evidence="7">
        <text>adenosine + H2O + H(+) = inosine + NH4(+)</text>
        <dbReference type="Rhea" id="RHEA:24408"/>
        <dbReference type="ChEBI" id="CHEBI:15377"/>
        <dbReference type="ChEBI" id="CHEBI:15378"/>
        <dbReference type="ChEBI" id="CHEBI:16335"/>
        <dbReference type="ChEBI" id="CHEBI:17596"/>
        <dbReference type="ChEBI" id="CHEBI:28938"/>
        <dbReference type="EC" id="3.5.4.4"/>
    </reaction>
    <physiologicalReaction direction="left-to-right" evidence="7">
        <dbReference type="Rhea" id="RHEA:24409"/>
    </physiologicalReaction>
</comment>
<dbReference type="Proteomes" id="UP000262004">
    <property type="component" value="Chromosome"/>
</dbReference>
<dbReference type="Pfam" id="PF02578">
    <property type="entry name" value="Cu-oxidase_4"/>
    <property type="match status" value="1"/>
</dbReference>
<name>A0A2Z6DYP8_HYDTE</name>
<dbReference type="InterPro" id="IPR011324">
    <property type="entry name" value="Cytotoxic_necrot_fac-like_cat"/>
</dbReference>
<keyword evidence="3" id="KW-0808">Transferase</keyword>
<dbReference type="AlphaFoldDB" id="A0A2Z6DYP8"/>
<dbReference type="InterPro" id="IPR003730">
    <property type="entry name" value="Cu_polyphenol_OxRdtase"/>
</dbReference>
<dbReference type="SUPFAM" id="SSF64438">
    <property type="entry name" value="CNF1/YfiH-like putative cysteine hydrolases"/>
    <property type="match status" value="1"/>
</dbReference>
<dbReference type="PANTHER" id="PTHR30616">
    <property type="entry name" value="UNCHARACTERIZED PROTEIN YFIH"/>
    <property type="match status" value="1"/>
</dbReference>
<dbReference type="GO" id="GO:0017061">
    <property type="term" value="F:S-methyl-5-thioadenosine phosphorylase activity"/>
    <property type="evidence" value="ECO:0007669"/>
    <property type="project" value="UniProtKB-EC"/>
</dbReference>
<evidence type="ECO:0000313" key="11">
    <source>
        <dbReference type="EMBL" id="BBD77641.1"/>
    </source>
</evidence>
<evidence type="ECO:0000313" key="12">
    <source>
        <dbReference type="Proteomes" id="UP000262004"/>
    </source>
</evidence>
<comment type="similarity">
    <text evidence="2 10">Belongs to the purine nucleoside phosphorylase YfiH/LACC1 family.</text>
</comment>
<evidence type="ECO:0000256" key="10">
    <source>
        <dbReference type="RuleBase" id="RU361274"/>
    </source>
</evidence>
<proteinExistence type="inferred from homology"/>
<evidence type="ECO:0000256" key="1">
    <source>
        <dbReference type="ARBA" id="ARBA00000553"/>
    </source>
</evidence>
<comment type="catalytic activity">
    <reaction evidence="8">
        <text>adenosine + phosphate = alpha-D-ribose 1-phosphate + adenine</text>
        <dbReference type="Rhea" id="RHEA:27642"/>
        <dbReference type="ChEBI" id="CHEBI:16335"/>
        <dbReference type="ChEBI" id="CHEBI:16708"/>
        <dbReference type="ChEBI" id="CHEBI:43474"/>
        <dbReference type="ChEBI" id="CHEBI:57720"/>
        <dbReference type="EC" id="2.4.2.1"/>
    </reaction>
    <physiologicalReaction direction="left-to-right" evidence="8">
        <dbReference type="Rhea" id="RHEA:27643"/>
    </physiologicalReaction>
</comment>
<evidence type="ECO:0000256" key="8">
    <source>
        <dbReference type="ARBA" id="ARBA00048968"/>
    </source>
</evidence>
<evidence type="ECO:0000256" key="5">
    <source>
        <dbReference type="ARBA" id="ARBA00022801"/>
    </source>
</evidence>
<organism evidence="11 12">
    <name type="scientific">Hydrogenophilus thermoluteolus</name>
    <name type="common">Pseudomonas hydrogenothermophila</name>
    <dbReference type="NCBI Taxonomy" id="297"/>
    <lineage>
        <taxon>Bacteria</taxon>
        <taxon>Pseudomonadati</taxon>
        <taxon>Pseudomonadota</taxon>
        <taxon>Hydrogenophilia</taxon>
        <taxon>Hydrogenophilales</taxon>
        <taxon>Hydrogenophilaceae</taxon>
        <taxon>Hydrogenophilus</taxon>
    </lineage>
</organism>
<dbReference type="RefSeq" id="WP_170141298.1">
    <property type="nucleotide sequence ID" value="NZ_AP018558.1"/>
</dbReference>
<evidence type="ECO:0000256" key="3">
    <source>
        <dbReference type="ARBA" id="ARBA00022679"/>
    </source>
</evidence>
<dbReference type="InterPro" id="IPR038371">
    <property type="entry name" value="Cu_polyphenol_OxRdtase_sf"/>
</dbReference>
<dbReference type="PANTHER" id="PTHR30616:SF2">
    <property type="entry name" value="PURINE NUCLEOSIDE PHOSPHORYLASE LACC1"/>
    <property type="match status" value="1"/>
</dbReference>
<evidence type="ECO:0000256" key="6">
    <source>
        <dbReference type="ARBA" id="ARBA00022833"/>
    </source>
</evidence>
<dbReference type="GO" id="GO:0005507">
    <property type="term" value="F:copper ion binding"/>
    <property type="evidence" value="ECO:0007669"/>
    <property type="project" value="TreeGrafter"/>
</dbReference>
<sequence>MNELPLITVSALRSYGVTIRLTTRTGGVSAGGYHALNLADHVGDDTAAVAENRARLRATLGSDPLWLKQVHGTTIWDADAADPSGHAPPQADGATTARAGRWLALLTADCLPVVLVRSDGARLAVAHAGWRGLAAGILARAVAALGDAPFAAWIGPAICGRCYEVDAPVVEALRALGPWVAQAVRNGRRASHYTVDLGAIAAEQLKRLGAQSVIPSGLCTWENGLWYSHRRDGPRTGRFATLAALQPRPEYP</sequence>
<accession>A0A2Z6DYP8</accession>
<dbReference type="CDD" id="cd16833">
    <property type="entry name" value="YfiH"/>
    <property type="match status" value="1"/>
</dbReference>
<keyword evidence="4" id="KW-0479">Metal-binding</keyword>
<comment type="catalytic activity">
    <reaction evidence="1">
        <text>inosine + phosphate = alpha-D-ribose 1-phosphate + hypoxanthine</text>
        <dbReference type="Rhea" id="RHEA:27646"/>
        <dbReference type="ChEBI" id="CHEBI:17368"/>
        <dbReference type="ChEBI" id="CHEBI:17596"/>
        <dbReference type="ChEBI" id="CHEBI:43474"/>
        <dbReference type="ChEBI" id="CHEBI:57720"/>
        <dbReference type="EC" id="2.4.2.1"/>
    </reaction>
    <physiologicalReaction direction="left-to-right" evidence="1">
        <dbReference type="Rhea" id="RHEA:27647"/>
    </physiologicalReaction>
</comment>
<evidence type="ECO:0000256" key="7">
    <source>
        <dbReference type="ARBA" id="ARBA00047989"/>
    </source>
</evidence>
<evidence type="ECO:0000256" key="9">
    <source>
        <dbReference type="ARBA" id="ARBA00049893"/>
    </source>
</evidence>
<evidence type="ECO:0000256" key="2">
    <source>
        <dbReference type="ARBA" id="ARBA00007353"/>
    </source>
</evidence>
<keyword evidence="6" id="KW-0862">Zinc</keyword>
<dbReference type="NCBIfam" id="TIGR00726">
    <property type="entry name" value="peptidoglycan editing factor PgeF"/>
    <property type="match status" value="1"/>
</dbReference>
<comment type="catalytic activity">
    <reaction evidence="9">
        <text>S-methyl-5'-thioadenosine + phosphate = 5-(methylsulfanyl)-alpha-D-ribose 1-phosphate + adenine</text>
        <dbReference type="Rhea" id="RHEA:11852"/>
        <dbReference type="ChEBI" id="CHEBI:16708"/>
        <dbReference type="ChEBI" id="CHEBI:17509"/>
        <dbReference type="ChEBI" id="CHEBI:43474"/>
        <dbReference type="ChEBI" id="CHEBI:58533"/>
        <dbReference type="EC" id="2.4.2.28"/>
    </reaction>
    <physiologicalReaction direction="left-to-right" evidence="9">
        <dbReference type="Rhea" id="RHEA:11853"/>
    </physiologicalReaction>
</comment>
<gene>
    <name evidence="11" type="ORF">HPTL_1377</name>
</gene>
<keyword evidence="5" id="KW-0378">Hydrolase</keyword>
<dbReference type="Gene3D" id="3.60.140.10">
    <property type="entry name" value="CNF1/YfiH-like putative cysteine hydrolases"/>
    <property type="match status" value="1"/>
</dbReference>
<reference evidence="11 12" key="1">
    <citation type="submission" date="2018-04" db="EMBL/GenBank/DDBJ databases">
        <title>Complete genome sequence of Hydrogenophilus thermoluteolus TH-1.</title>
        <authorList>
            <person name="Arai H."/>
        </authorList>
    </citation>
    <scope>NUCLEOTIDE SEQUENCE [LARGE SCALE GENOMIC DNA]</scope>
    <source>
        <strain evidence="11 12">TH-1</strain>
    </source>
</reference>
<protein>
    <recommendedName>
        <fullName evidence="10">Purine nucleoside phosphorylase</fullName>
    </recommendedName>
</protein>
<dbReference type="GO" id="GO:0016787">
    <property type="term" value="F:hydrolase activity"/>
    <property type="evidence" value="ECO:0007669"/>
    <property type="project" value="UniProtKB-KW"/>
</dbReference>
<dbReference type="EMBL" id="AP018558">
    <property type="protein sequence ID" value="BBD77641.1"/>
    <property type="molecule type" value="Genomic_DNA"/>
</dbReference>